<evidence type="ECO:0000256" key="3">
    <source>
        <dbReference type="ARBA" id="ARBA00023125"/>
    </source>
</evidence>
<dbReference type="Proteomes" id="UP000249046">
    <property type="component" value="Unassembled WGS sequence"/>
</dbReference>
<gene>
    <name evidence="6" type="ORF">DI564_09605</name>
</gene>
<feature type="coiled-coil region" evidence="4">
    <location>
        <begin position="187"/>
        <end position="214"/>
    </location>
</feature>
<keyword evidence="3" id="KW-0238">DNA-binding</keyword>
<name>A0A2W5KFF4_9GAMM</name>
<dbReference type="InterPro" id="IPR044946">
    <property type="entry name" value="Restrct_endonuc_typeI_TRD_sf"/>
</dbReference>
<dbReference type="GO" id="GO:0009307">
    <property type="term" value="P:DNA restriction-modification system"/>
    <property type="evidence" value="ECO:0007669"/>
    <property type="project" value="UniProtKB-KW"/>
</dbReference>
<evidence type="ECO:0000259" key="5">
    <source>
        <dbReference type="Pfam" id="PF01420"/>
    </source>
</evidence>
<dbReference type="GO" id="GO:0003677">
    <property type="term" value="F:DNA binding"/>
    <property type="evidence" value="ECO:0007669"/>
    <property type="project" value="UniProtKB-KW"/>
</dbReference>
<evidence type="ECO:0000256" key="2">
    <source>
        <dbReference type="ARBA" id="ARBA00022747"/>
    </source>
</evidence>
<sequence length="631" mass="69026">MGMKDSLPPPAQAPKGYELTAVGLIPEDWEVKPLREIAQIRSGIAKNSNAPVADPILVHYLRVANVQDGYLDLSEMSRIEISRSDLNRFSVLPGDVLMNEGGDLDKLARGAVWNGEFDPCVHQNHVFVVRCGPTVDPVYLTNWSAGAIARRYFLVAGKQTTNLASINKTALGELPVSIPSIEEQRAIAEAISDVNALTQALEKLISKKRAIKQAAMHQLLTGKIRLPGFAGKWERATLGDIASIFKGSGLSKAKVVESGQRKCILYGELFTVYGISIKNVLSSTDSSDGTRSQYGDVLMPGSTTTIGIDLATASALYIDDVALGGDIIVIRPNSSRINSSFLAAQLTETKKGDIVERAQGITIIHLYGRDIRGIQLDLPSIEEQTRIVAFLSDIDAEVEALERRRDKAKQIRQGMMQQLLTGRIRLVKPQASAVGAGAISKESKSHSWAFNEAVVISTLAKHFGKEAFPLGRKRYTKLSYLLHRHVDSRAEGYLKKAAGPYNPKTRYGGPERIALESGYVREHSQGPYSGFVAADNSTLAEGYFEKWYGKAAIQWLEQFRFKKNDDLELLATVDMAAEELLAAGKDVNVPGIKAVIRGHPEWKAKLDREVFSDANIGRAIRDVAELFAGQG</sequence>
<protein>
    <recommendedName>
        <fullName evidence="5">Type I restriction modification DNA specificity domain-containing protein</fullName>
    </recommendedName>
</protein>
<dbReference type="InterPro" id="IPR052021">
    <property type="entry name" value="Type-I_RS_S_subunit"/>
</dbReference>
<evidence type="ECO:0000313" key="6">
    <source>
        <dbReference type="EMBL" id="PZQ14749.1"/>
    </source>
</evidence>
<evidence type="ECO:0000256" key="1">
    <source>
        <dbReference type="ARBA" id="ARBA00010923"/>
    </source>
</evidence>
<comment type="caution">
    <text evidence="6">The sequence shown here is derived from an EMBL/GenBank/DDBJ whole genome shotgun (WGS) entry which is preliminary data.</text>
</comment>
<keyword evidence="4" id="KW-0175">Coiled coil</keyword>
<dbReference type="PANTHER" id="PTHR30408">
    <property type="entry name" value="TYPE-1 RESTRICTION ENZYME ECOKI SPECIFICITY PROTEIN"/>
    <property type="match status" value="1"/>
</dbReference>
<organism evidence="6 7">
    <name type="scientific">Rhodanobacter denitrificans</name>
    <dbReference type="NCBI Taxonomy" id="666685"/>
    <lineage>
        <taxon>Bacteria</taxon>
        <taxon>Pseudomonadati</taxon>
        <taxon>Pseudomonadota</taxon>
        <taxon>Gammaproteobacteria</taxon>
        <taxon>Lysobacterales</taxon>
        <taxon>Rhodanobacteraceae</taxon>
        <taxon>Rhodanobacter</taxon>
    </lineage>
</organism>
<dbReference type="Gene3D" id="1.10.287.1120">
    <property type="entry name" value="Bipartite methylase S protein"/>
    <property type="match status" value="1"/>
</dbReference>
<evidence type="ECO:0000313" key="7">
    <source>
        <dbReference type="Proteomes" id="UP000249046"/>
    </source>
</evidence>
<dbReference type="EMBL" id="QFPO01000007">
    <property type="protein sequence ID" value="PZQ14749.1"/>
    <property type="molecule type" value="Genomic_DNA"/>
</dbReference>
<evidence type="ECO:0000256" key="4">
    <source>
        <dbReference type="SAM" id="Coils"/>
    </source>
</evidence>
<dbReference type="Gene3D" id="3.90.220.20">
    <property type="entry name" value="DNA methylase specificity domains"/>
    <property type="match status" value="2"/>
</dbReference>
<proteinExistence type="inferred from homology"/>
<dbReference type="CDD" id="cd17253">
    <property type="entry name" value="RMtype1_S_Eco933I-TRD2-CR2_like"/>
    <property type="match status" value="1"/>
</dbReference>
<dbReference type="SUPFAM" id="SSF116734">
    <property type="entry name" value="DNA methylase specificity domain"/>
    <property type="match status" value="2"/>
</dbReference>
<dbReference type="InterPro" id="IPR000055">
    <property type="entry name" value="Restrct_endonuc_typeI_TRD"/>
</dbReference>
<feature type="domain" description="Type I restriction modification DNA specificity" evidence="5">
    <location>
        <begin position="158"/>
        <end position="205"/>
    </location>
</feature>
<accession>A0A2W5KFF4</accession>
<dbReference type="PANTHER" id="PTHR30408:SF12">
    <property type="entry name" value="TYPE I RESTRICTION ENZYME MJAVIII SPECIFICITY SUBUNIT"/>
    <property type="match status" value="1"/>
</dbReference>
<comment type="similarity">
    <text evidence="1">Belongs to the type-I restriction system S methylase family.</text>
</comment>
<reference evidence="6 7" key="1">
    <citation type="submission" date="2017-08" db="EMBL/GenBank/DDBJ databases">
        <title>Infants hospitalized years apart are colonized by the same room-sourced microbial strains.</title>
        <authorList>
            <person name="Brooks B."/>
            <person name="Olm M.R."/>
            <person name="Firek B.A."/>
            <person name="Baker R."/>
            <person name="Thomas B.C."/>
            <person name="Morowitz M.J."/>
            <person name="Banfield J.F."/>
        </authorList>
    </citation>
    <scope>NUCLEOTIDE SEQUENCE [LARGE SCALE GENOMIC DNA]</scope>
    <source>
        <strain evidence="6">S2_005_003_R2_42</strain>
    </source>
</reference>
<feature type="domain" description="Type I restriction modification DNA specificity" evidence="5">
    <location>
        <begin position="232"/>
        <end position="405"/>
    </location>
</feature>
<dbReference type="Pfam" id="PF01420">
    <property type="entry name" value="Methylase_S"/>
    <property type="match status" value="2"/>
</dbReference>
<keyword evidence="2" id="KW-0680">Restriction system</keyword>
<dbReference type="AlphaFoldDB" id="A0A2W5KFF4"/>
<feature type="coiled-coil region" evidence="4">
    <location>
        <begin position="391"/>
        <end position="418"/>
    </location>
</feature>